<dbReference type="GO" id="GO:0009055">
    <property type="term" value="F:electron transfer activity"/>
    <property type="evidence" value="ECO:0007669"/>
    <property type="project" value="InterPro"/>
</dbReference>
<dbReference type="PROSITE" id="PS51007">
    <property type="entry name" value="CYTC"/>
    <property type="match status" value="1"/>
</dbReference>
<dbReference type="GO" id="GO:0004130">
    <property type="term" value="F:cytochrome-c peroxidase activity"/>
    <property type="evidence" value="ECO:0007669"/>
    <property type="project" value="TreeGrafter"/>
</dbReference>
<evidence type="ECO:0000256" key="2">
    <source>
        <dbReference type="ARBA" id="ARBA00022617"/>
    </source>
</evidence>
<accession>A0A2T5MFJ0</accession>
<evidence type="ECO:0000256" key="3">
    <source>
        <dbReference type="ARBA" id="ARBA00022723"/>
    </source>
</evidence>
<keyword evidence="4" id="KW-0732">Signal</keyword>
<keyword evidence="10" id="KW-1185">Reference proteome</keyword>
<evidence type="ECO:0000256" key="1">
    <source>
        <dbReference type="ARBA" id="ARBA00004196"/>
    </source>
</evidence>
<dbReference type="PANTHER" id="PTHR30600">
    <property type="entry name" value="CYTOCHROME C PEROXIDASE-RELATED"/>
    <property type="match status" value="1"/>
</dbReference>
<dbReference type="Proteomes" id="UP000244248">
    <property type="component" value="Unassembled WGS sequence"/>
</dbReference>
<evidence type="ECO:0000256" key="7">
    <source>
        <dbReference type="PROSITE-ProRule" id="PRU00433"/>
    </source>
</evidence>
<evidence type="ECO:0000256" key="6">
    <source>
        <dbReference type="ARBA" id="ARBA00023004"/>
    </source>
</evidence>
<keyword evidence="3 7" id="KW-0479">Metal-binding</keyword>
<dbReference type="AlphaFoldDB" id="A0A2T5MFJ0"/>
<dbReference type="GO" id="GO:0046872">
    <property type="term" value="F:metal ion binding"/>
    <property type="evidence" value="ECO:0007669"/>
    <property type="project" value="UniProtKB-KW"/>
</dbReference>
<dbReference type="InterPro" id="IPR004852">
    <property type="entry name" value="Di-haem_cyt_c_peroxidsae"/>
</dbReference>
<dbReference type="InterPro" id="IPR036909">
    <property type="entry name" value="Cyt_c-like_dom_sf"/>
</dbReference>
<comment type="caution">
    <text evidence="9">The sequence shown here is derived from an EMBL/GenBank/DDBJ whole genome shotgun (WGS) entry which is preliminary data.</text>
</comment>
<dbReference type="RefSeq" id="WP_107939898.1">
    <property type="nucleotide sequence ID" value="NZ_QANS01000003.1"/>
</dbReference>
<evidence type="ECO:0000313" key="10">
    <source>
        <dbReference type="Proteomes" id="UP000244248"/>
    </source>
</evidence>
<dbReference type="Gene3D" id="1.10.760.10">
    <property type="entry name" value="Cytochrome c-like domain"/>
    <property type="match status" value="2"/>
</dbReference>
<feature type="domain" description="Cytochrome c" evidence="8">
    <location>
        <begin position="211"/>
        <end position="331"/>
    </location>
</feature>
<gene>
    <name evidence="9" type="ORF">CJD38_08410</name>
</gene>
<evidence type="ECO:0000313" key="9">
    <source>
        <dbReference type="EMBL" id="PTU31355.1"/>
    </source>
</evidence>
<keyword evidence="6 7" id="KW-0408">Iron</keyword>
<dbReference type="SUPFAM" id="SSF46626">
    <property type="entry name" value="Cytochrome c"/>
    <property type="match status" value="2"/>
</dbReference>
<reference evidence="9 10" key="1">
    <citation type="submission" date="2018-04" db="EMBL/GenBank/DDBJ databases">
        <title>Novel species isolated from glacier.</title>
        <authorList>
            <person name="Liu Q."/>
            <person name="Xin Y.-H."/>
        </authorList>
    </citation>
    <scope>NUCLEOTIDE SEQUENCE [LARGE SCALE GENOMIC DNA]</scope>
    <source>
        <strain evidence="9 10">GT1R17</strain>
    </source>
</reference>
<dbReference type="EMBL" id="QANS01000003">
    <property type="protein sequence ID" value="PTU31355.1"/>
    <property type="molecule type" value="Genomic_DNA"/>
</dbReference>
<dbReference type="GO" id="GO:0020037">
    <property type="term" value="F:heme binding"/>
    <property type="evidence" value="ECO:0007669"/>
    <property type="project" value="InterPro"/>
</dbReference>
<dbReference type="InterPro" id="IPR051395">
    <property type="entry name" value="Cytochrome_c_Peroxidase/MauG"/>
</dbReference>
<dbReference type="OrthoDB" id="9805202at2"/>
<sequence>MKRSRRLLWAGLAIAVGLLGAVILRDRSEHKVVDAPKFEVPKNWPAPQYDFKNNPITAEGFALGRKLFYDAQLSRDGSVSCGSCHQQFAAFAQLDHPVSHGIGGINGKRNAPGLFNLAWQPQLMWDGAATHLETQPILPISNPLEMGETLSNIIDKLKADQSYAPLFEQAFGTPGIDSQRTLRALAQFTGSLVSSHSRYDGYVAGEEKFSTDETAGLKLFRQNCAACHREPLFSDYSYRNNGLDAQPEDEGRKGVTGKSEDHGLFRVPSLRNIALTSPYMHDGRFTKLEQVLDHYDHGVAASPALDPLLAKGIPLNQQQRRELLSFLNTLTDQQFINDVRFAEIDLAKTAKPSLLDSVFAAKRSSDIVAPARAGRSRLILQSENVELVLVHEIDDLVIYADDFGSNTPLKGLNLSVRVGNQLLRAAEDGEGVYRIPAERIDFKQSQAIKISVQSSGLNEQLQGTLLGERLQ</sequence>
<dbReference type="GO" id="GO:0030313">
    <property type="term" value="C:cell envelope"/>
    <property type="evidence" value="ECO:0007669"/>
    <property type="project" value="UniProtKB-SubCell"/>
</dbReference>
<keyword evidence="5" id="KW-0560">Oxidoreductase</keyword>
<dbReference type="Pfam" id="PF03150">
    <property type="entry name" value="CCP_MauG"/>
    <property type="match status" value="1"/>
</dbReference>
<dbReference type="PANTHER" id="PTHR30600:SF10">
    <property type="entry name" value="BLL6722 PROTEIN"/>
    <property type="match status" value="1"/>
</dbReference>
<evidence type="ECO:0000256" key="5">
    <source>
        <dbReference type="ARBA" id="ARBA00023002"/>
    </source>
</evidence>
<name>A0A2T5MFJ0_9GAMM</name>
<proteinExistence type="predicted"/>
<keyword evidence="9" id="KW-0575">Peroxidase</keyword>
<protein>
    <submittedName>
        <fullName evidence="9">Cytochrome-c peroxidase</fullName>
    </submittedName>
</protein>
<comment type="subcellular location">
    <subcellularLocation>
        <location evidence="1">Cell envelope</location>
    </subcellularLocation>
</comment>
<organism evidence="9 10">
    <name type="scientific">Stenotrophobium rhamnosiphilum</name>
    <dbReference type="NCBI Taxonomy" id="2029166"/>
    <lineage>
        <taxon>Bacteria</taxon>
        <taxon>Pseudomonadati</taxon>
        <taxon>Pseudomonadota</taxon>
        <taxon>Gammaproteobacteria</taxon>
        <taxon>Nevskiales</taxon>
        <taxon>Nevskiaceae</taxon>
        <taxon>Stenotrophobium</taxon>
    </lineage>
</organism>
<keyword evidence="2 7" id="KW-0349">Heme</keyword>
<evidence type="ECO:0000256" key="4">
    <source>
        <dbReference type="ARBA" id="ARBA00022729"/>
    </source>
</evidence>
<evidence type="ECO:0000259" key="8">
    <source>
        <dbReference type="PROSITE" id="PS51007"/>
    </source>
</evidence>
<dbReference type="InterPro" id="IPR009056">
    <property type="entry name" value="Cyt_c-like_dom"/>
</dbReference>